<gene>
    <name evidence="2" type="ORF">AB0C36_27000</name>
</gene>
<feature type="domain" description="DUF4097" evidence="1">
    <location>
        <begin position="16"/>
        <end position="277"/>
    </location>
</feature>
<dbReference type="InterPro" id="IPR025164">
    <property type="entry name" value="Toastrack_DUF4097"/>
</dbReference>
<reference evidence="2 3" key="1">
    <citation type="submission" date="2024-06" db="EMBL/GenBank/DDBJ databases">
        <title>The Natural Products Discovery Center: Release of the First 8490 Sequenced Strains for Exploring Actinobacteria Biosynthetic Diversity.</title>
        <authorList>
            <person name="Kalkreuter E."/>
            <person name="Kautsar S.A."/>
            <person name="Yang D."/>
            <person name="Bader C.D."/>
            <person name="Teijaro C.N."/>
            <person name="Fluegel L."/>
            <person name="Davis C.M."/>
            <person name="Simpson J.R."/>
            <person name="Lauterbach L."/>
            <person name="Steele A.D."/>
            <person name="Gui C."/>
            <person name="Meng S."/>
            <person name="Li G."/>
            <person name="Viehrig K."/>
            <person name="Ye F."/>
            <person name="Su P."/>
            <person name="Kiefer A.F."/>
            <person name="Nichols A."/>
            <person name="Cepeda A.J."/>
            <person name="Yan W."/>
            <person name="Fan B."/>
            <person name="Jiang Y."/>
            <person name="Adhikari A."/>
            <person name="Zheng C.-J."/>
            <person name="Schuster L."/>
            <person name="Cowan T.M."/>
            <person name="Smanski M.J."/>
            <person name="Chevrette M.G."/>
            <person name="De Carvalho L.P.S."/>
            <person name="Shen B."/>
        </authorList>
    </citation>
    <scope>NUCLEOTIDE SEQUENCE [LARGE SCALE GENOMIC DNA]</scope>
    <source>
        <strain evidence="2 3">NPDC048946</strain>
    </source>
</reference>
<keyword evidence="3" id="KW-1185">Reference proteome</keyword>
<evidence type="ECO:0000313" key="3">
    <source>
        <dbReference type="Proteomes" id="UP001551482"/>
    </source>
</evidence>
<dbReference type="Gene3D" id="2.160.20.120">
    <property type="match status" value="1"/>
</dbReference>
<sequence>MPTFDTPKPISVDLHLEAGMVRIHAEDRTDTVVEVRPSNGARDNDVRAAENTQVDYADGKLTIRTPKQRSPFSRTNSVDITVTVPSDSSVHGNAALAHFHGDGRLGAVRLKVAMGDIRLERTGELHLTTGSGEISVDSAAGRTDINTASGSVDVRDITGDAVIRNSNGETRVGEILGELRVRAANGHIEIARAGESVQARTANGDVRIKEVVRGRVALETAHGEIEIGVREGSSAWIDANTSFGNVRSSLTASDTAPGKSSDKVEVRARTQFGDIVIHRS</sequence>
<accession>A0ABV3DPK4</accession>
<dbReference type="Pfam" id="PF13349">
    <property type="entry name" value="DUF4097"/>
    <property type="match status" value="1"/>
</dbReference>
<dbReference type="EMBL" id="JBEZFP010000080">
    <property type="protein sequence ID" value="MEU8137152.1"/>
    <property type="molecule type" value="Genomic_DNA"/>
</dbReference>
<dbReference type="Proteomes" id="UP001551482">
    <property type="component" value="Unassembled WGS sequence"/>
</dbReference>
<evidence type="ECO:0000313" key="2">
    <source>
        <dbReference type="EMBL" id="MEU8137152.1"/>
    </source>
</evidence>
<evidence type="ECO:0000259" key="1">
    <source>
        <dbReference type="Pfam" id="PF13349"/>
    </source>
</evidence>
<dbReference type="RefSeq" id="WP_358358628.1">
    <property type="nucleotide sequence ID" value="NZ_JBEZFP010000080.1"/>
</dbReference>
<organism evidence="2 3">
    <name type="scientific">Streptodolium elevatio</name>
    <dbReference type="NCBI Taxonomy" id="3157996"/>
    <lineage>
        <taxon>Bacteria</taxon>
        <taxon>Bacillati</taxon>
        <taxon>Actinomycetota</taxon>
        <taxon>Actinomycetes</taxon>
        <taxon>Kitasatosporales</taxon>
        <taxon>Streptomycetaceae</taxon>
        <taxon>Streptodolium</taxon>
    </lineage>
</organism>
<name>A0ABV3DPK4_9ACTN</name>
<comment type="caution">
    <text evidence="2">The sequence shown here is derived from an EMBL/GenBank/DDBJ whole genome shotgun (WGS) entry which is preliminary data.</text>
</comment>
<protein>
    <submittedName>
        <fullName evidence="2">DUF4097 family beta strand repeat-containing protein</fullName>
    </submittedName>
</protein>
<proteinExistence type="predicted"/>